<evidence type="ECO:0000259" key="10">
    <source>
        <dbReference type="PROSITE" id="PS51192"/>
    </source>
</evidence>
<keyword evidence="4" id="KW-0238">DNA-binding</keyword>
<evidence type="ECO:0000256" key="4">
    <source>
        <dbReference type="ARBA" id="ARBA00023125"/>
    </source>
</evidence>
<evidence type="ECO:0000256" key="5">
    <source>
        <dbReference type="ARBA" id="ARBA00023235"/>
    </source>
</evidence>
<keyword evidence="6" id="KW-0539">Nucleus</keyword>
<dbReference type="PANTHER" id="PTHR13710:SF153">
    <property type="entry name" value="RECQ-LIKE DNA HELICASE BLM"/>
    <property type="match status" value="1"/>
</dbReference>
<comment type="caution">
    <text evidence="12">The sequence shown here is derived from an EMBL/GenBank/DDBJ whole genome shotgun (WGS) entry which is preliminary data.</text>
</comment>
<sequence length="607" mass="69042">MAVCESLERALKESISYVLERFDGVEKLSDEQTSGVLNFIQRKDVLAVLPTGSGKSLLFQLIPGLCLRLNQMGYCNYPKSAIVIVVCPLNALIECHMKELRQRGISCTCLSGDDADQDGALAGKYAFVFANPEALILNEKWRKMLQSPIYQSNLFGIVTDEAHVIPKWYVDYLFFKFTRGYDSKEKQQAFRACFGRLGELRSLAADKTPVMALTATATRETRQQIINGLNLKDNLHLIVASPNRSNIYLYVAKVNKNLSETFGWLVEKLIVEKQACPRTLVYCKTTKECGQLFSFFKMELKENAYVSSDHKSDNMLIGMFHHNTLDKHKGRVSTSLYKPSGTCRVVFATNALGMGINFKDIAYVIHYGPPRNIEDFVQEIGRAGRDGRKAVSALFYQGKHLRKCEKAVKRYAKESTCLRNLLMSEFEELNNTVGDHSCCLSCHLKCLCSDTKCNIDIPFTHHSYQVRGSSKESLKKRKTTLQQRLLLEELLRDRQRELSSKCSVYYLSPECTTGFSDNLIKSVLSHCKYIFNVDYIMENLPVFKKEHACDILHMVRDSFEDFEINDETLTDTDNQELVFSETFDLEYGGIYSNSEGSDSDFFTDSEL</sequence>
<dbReference type="EC" id="5.6.2.4" evidence="8"/>
<dbReference type="PROSITE" id="PS51192">
    <property type="entry name" value="HELICASE_ATP_BIND_1"/>
    <property type="match status" value="1"/>
</dbReference>
<keyword evidence="13" id="KW-1185">Reference proteome</keyword>
<dbReference type="SUPFAM" id="SSF52540">
    <property type="entry name" value="P-loop containing nucleoside triphosphate hydrolases"/>
    <property type="match status" value="2"/>
</dbReference>
<dbReference type="SMART" id="SM00487">
    <property type="entry name" value="DEXDc"/>
    <property type="match status" value="1"/>
</dbReference>
<evidence type="ECO:0000256" key="7">
    <source>
        <dbReference type="ARBA" id="ARBA00034617"/>
    </source>
</evidence>
<accession>A0ABN8R1Y7</accession>
<reference evidence="12 13" key="1">
    <citation type="submission" date="2022-05" db="EMBL/GenBank/DDBJ databases">
        <authorList>
            <consortium name="Genoscope - CEA"/>
            <person name="William W."/>
        </authorList>
    </citation>
    <scope>NUCLEOTIDE SEQUENCE [LARGE SCALE GENOMIC DNA]</scope>
</reference>
<gene>
    <name evidence="12" type="ORF">PEVE_00009007</name>
</gene>
<feature type="domain" description="Helicase ATP-binding" evidence="10">
    <location>
        <begin position="36"/>
        <end position="235"/>
    </location>
</feature>
<comment type="similarity">
    <text evidence="1">Belongs to the helicase family. RecQ subfamily.</text>
</comment>
<comment type="catalytic activity">
    <reaction evidence="7">
        <text>Couples ATP hydrolysis with the unwinding of duplex DNA by translocating in the 3'-5' direction.</text>
        <dbReference type="EC" id="5.6.2.4"/>
    </reaction>
</comment>
<dbReference type="InterPro" id="IPR001650">
    <property type="entry name" value="Helicase_C-like"/>
</dbReference>
<dbReference type="SMART" id="SM00490">
    <property type="entry name" value="HELICc"/>
    <property type="match status" value="1"/>
</dbReference>
<keyword evidence="5" id="KW-0413">Isomerase</keyword>
<proteinExistence type="inferred from homology"/>
<evidence type="ECO:0000256" key="2">
    <source>
        <dbReference type="ARBA" id="ARBA00022741"/>
    </source>
</evidence>
<evidence type="ECO:0000256" key="3">
    <source>
        <dbReference type="ARBA" id="ARBA00022840"/>
    </source>
</evidence>
<dbReference type="EMBL" id="CALNXI010001614">
    <property type="protein sequence ID" value="CAH3173348.1"/>
    <property type="molecule type" value="Genomic_DNA"/>
</dbReference>
<dbReference type="InterPro" id="IPR014001">
    <property type="entry name" value="Helicase_ATP-bd"/>
</dbReference>
<keyword evidence="2" id="KW-0547">Nucleotide-binding</keyword>
<keyword evidence="3" id="KW-0067">ATP-binding</keyword>
<evidence type="ECO:0000256" key="1">
    <source>
        <dbReference type="ARBA" id="ARBA00005446"/>
    </source>
</evidence>
<dbReference type="Gene3D" id="3.40.50.300">
    <property type="entry name" value="P-loop containing nucleotide triphosphate hydrolases"/>
    <property type="match status" value="2"/>
</dbReference>
<dbReference type="Pfam" id="PF00270">
    <property type="entry name" value="DEAD"/>
    <property type="match status" value="1"/>
</dbReference>
<evidence type="ECO:0000256" key="8">
    <source>
        <dbReference type="ARBA" id="ARBA00034808"/>
    </source>
</evidence>
<dbReference type="InterPro" id="IPR027417">
    <property type="entry name" value="P-loop_NTPase"/>
</dbReference>
<evidence type="ECO:0000256" key="6">
    <source>
        <dbReference type="ARBA" id="ARBA00023242"/>
    </source>
</evidence>
<name>A0ABN8R1Y7_9CNID</name>
<organism evidence="12 13">
    <name type="scientific">Porites evermanni</name>
    <dbReference type="NCBI Taxonomy" id="104178"/>
    <lineage>
        <taxon>Eukaryota</taxon>
        <taxon>Metazoa</taxon>
        <taxon>Cnidaria</taxon>
        <taxon>Anthozoa</taxon>
        <taxon>Hexacorallia</taxon>
        <taxon>Scleractinia</taxon>
        <taxon>Fungiina</taxon>
        <taxon>Poritidae</taxon>
        <taxon>Porites</taxon>
    </lineage>
</organism>
<dbReference type="InterPro" id="IPR011545">
    <property type="entry name" value="DEAD/DEAH_box_helicase_dom"/>
</dbReference>
<evidence type="ECO:0000256" key="9">
    <source>
        <dbReference type="ARBA" id="ARBA00044542"/>
    </source>
</evidence>
<dbReference type="PROSITE" id="PS51194">
    <property type="entry name" value="HELICASE_CTER"/>
    <property type="match status" value="1"/>
</dbReference>
<feature type="domain" description="Helicase C-terminal" evidence="11">
    <location>
        <begin position="265"/>
        <end position="437"/>
    </location>
</feature>
<dbReference type="Proteomes" id="UP001159427">
    <property type="component" value="Unassembled WGS sequence"/>
</dbReference>
<dbReference type="PANTHER" id="PTHR13710">
    <property type="entry name" value="DNA HELICASE RECQ FAMILY MEMBER"/>
    <property type="match status" value="1"/>
</dbReference>
<evidence type="ECO:0000313" key="13">
    <source>
        <dbReference type="Proteomes" id="UP001159427"/>
    </source>
</evidence>
<protein>
    <recommendedName>
        <fullName evidence="8">DNA 3'-5' helicase</fullName>
        <ecNumber evidence="8">5.6.2.4</ecNumber>
    </recommendedName>
    <alternativeName>
        <fullName evidence="9">DNA 3'-5' helicase BLM</fullName>
    </alternativeName>
</protein>
<evidence type="ECO:0000313" key="12">
    <source>
        <dbReference type="EMBL" id="CAH3173348.1"/>
    </source>
</evidence>
<dbReference type="Pfam" id="PF00271">
    <property type="entry name" value="Helicase_C"/>
    <property type="match status" value="1"/>
</dbReference>
<evidence type="ECO:0000259" key="11">
    <source>
        <dbReference type="PROSITE" id="PS51194"/>
    </source>
</evidence>